<dbReference type="OrthoDB" id="2192888at2759"/>
<comment type="caution">
    <text evidence="5">The sequence shown here is derived from an EMBL/GenBank/DDBJ whole genome shotgun (WGS) entry which is preliminary data.</text>
</comment>
<keyword evidence="3" id="KW-0732">Signal</keyword>
<dbReference type="EMBL" id="JAJAGQ010000014">
    <property type="protein sequence ID" value="KAJ8543361.1"/>
    <property type="molecule type" value="Genomic_DNA"/>
</dbReference>
<accession>A0A9Q1LS52</accession>
<evidence type="ECO:0000313" key="5">
    <source>
        <dbReference type="EMBL" id="KAJ8543361.1"/>
    </source>
</evidence>
<feature type="domain" description="Pectinesterase inhibitor" evidence="4">
    <location>
        <begin position="34"/>
        <end position="173"/>
    </location>
</feature>
<keyword evidence="6" id="KW-1185">Reference proteome</keyword>
<dbReference type="InterPro" id="IPR006501">
    <property type="entry name" value="Pectinesterase_inhib_dom"/>
</dbReference>
<evidence type="ECO:0000313" key="6">
    <source>
        <dbReference type="Proteomes" id="UP001152561"/>
    </source>
</evidence>
<dbReference type="Pfam" id="PF08161">
    <property type="entry name" value="RRP12_HEAT"/>
    <property type="match status" value="1"/>
</dbReference>
<organism evidence="5 6">
    <name type="scientific">Anisodus acutangulus</name>
    <dbReference type="NCBI Taxonomy" id="402998"/>
    <lineage>
        <taxon>Eukaryota</taxon>
        <taxon>Viridiplantae</taxon>
        <taxon>Streptophyta</taxon>
        <taxon>Embryophyta</taxon>
        <taxon>Tracheophyta</taxon>
        <taxon>Spermatophyta</taxon>
        <taxon>Magnoliopsida</taxon>
        <taxon>eudicotyledons</taxon>
        <taxon>Gunneridae</taxon>
        <taxon>Pentapetalae</taxon>
        <taxon>asterids</taxon>
        <taxon>lamiids</taxon>
        <taxon>Solanales</taxon>
        <taxon>Solanaceae</taxon>
        <taxon>Solanoideae</taxon>
        <taxon>Hyoscyameae</taxon>
        <taxon>Anisodus</taxon>
    </lineage>
</organism>
<feature type="compositionally biased region" description="Basic residues" evidence="2">
    <location>
        <begin position="1450"/>
        <end position="1461"/>
    </location>
</feature>
<dbReference type="Gene3D" id="1.25.10.10">
    <property type="entry name" value="Leucine-rich Repeat Variant"/>
    <property type="match status" value="2"/>
</dbReference>
<dbReference type="Pfam" id="PF25772">
    <property type="entry name" value="HEAT_RRP12_N"/>
    <property type="match status" value="1"/>
</dbReference>
<feature type="region of interest" description="Disordered" evidence="2">
    <location>
        <begin position="1235"/>
        <end position="1258"/>
    </location>
</feature>
<evidence type="ECO:0000256" key="3">
    <source>
        <dbReference type="SAM" id="SignalP"/>
    </source>
</evidence>
<dbReference type="GO" id="GO:0004857">
    <property type="term" value="F:enzyme inhibitor activity"/>
    <property type="evidence" value="ECO:0007669"/>
    <property type="project" value="InterPro"/>
</dbReference>
<evidence type="ECO:0000256" key="2">
    <source>
        <dbReference type="SAM" id="MobiDB-lite"/>
    </source>
</evidence>
<dbReference type="InterPro" id="IPR035513">
    <property type="entry name" value="Invertase/methylesterase_inhib"/>
</dbReference>
<feature type="region of interest" description="Disordered" evidence="2">
    <location>
        <begin position="1306"/>
        <end position="1393"/>
    </location>
</feature>
<protein>
    <recommendedName>
        <fullName evidence="4">Pectinesterase inhibitor domain-containing protein</fullName>
    </recommendedName>
</protein>
<proteinExistence type="inferred from homology"/>
<reference evidence="6" key="1">
    <citation type="journal article" date="2023" name="Proc. Natl. Acad. Sci. U.S.A.">
        <title>Genomic and structural basis for evolution of tropane alkaloid biosynthesis.</title>
        <authorList>
            <person name="Wanga Y.-J."/>
            <person name="Taina T."/>
            <person name="Yua J.-Y."/>
            <person name="Lia J."/>
            <person name="Xua B."/>
            <person name="Chenc J."/>
            <person name="D'Auriad J.C."/>
            <person name="Huanga J.-P."/>
            <person name="Huanga S.-X."/>
        </authorList>
    </citation>
    <scope>NUCLEOTIDE SEQUENCE [LARGE SCALE GENOMIC DNA]</scope>
    <source>
        <strain evidence="6">cv. KIB-2019</strain>
    </source>
</reference>
<dbReference type="InterPro" id="IPR016024">
    <property type="entry name" value="ARM-type_fold"/>
</dbReference>
<gene>
    <name evidence="5" type="ORF">K7X08_005884</name>
</gene>
<dbReference type="InterPro" id="IPR012978">
    <property type="entry name" value="HEAT_RRP12"/>
</dbReference>
<feature type="chain" id="PRO_5040453525" description="Pectinesterase inhibitor domain-containing protein" evidence="3">
    <location>
        <begin position="23"/>
        <end position="1461"/>
    </location>
</feature>
<feature type="compositionally biased region" description="Basic and acidic residues" evidence="2">
    <location>
        <begin position="1326"/>
        <end position="1353"/>
    </location>
</feature>
<dbReference type="CDD" id="cd15798">
    <property type="entry name" value="PMEI-like_3"/>
    <property type="match status" value="1"/>
</dbReference>
<dbReference type="InterPro" id="IPR011989">
    <property type="entry name" value="ARM-like"/>
</dbReference>
<name>A0A9Q1LS52_9SOLA</name>
<evidence type="ECO:0000256" key="1">
    <source>
        <dbReference type="ARBA" id="ARBA00007690"/>
    </source>
</evidence>
<dbReference type="SUPFAM" id="SSF48371">
    <property type="entry name" value="ARM repeat"/>
    <property type="match status" value="1"/>
</dbReference>
<dbReference type="NCBIfam" id="TIGR01614">
    <property type="entry name" value="PME_inhib"/>
    <property type="match status" value="1"/>
</dbReference>
<feature type="signal peptide" evidence="3">
    <location>
        <begin position="1"/>
        <end position="22"/>
    </location>
</feature>
<dbReference type="SUPFAM" id="SSF101148">
    <property type="entry name" value="Plant invertase/pectin methylesterase inhibitor"/>
    <property type="match status" value="1"/>
</dbReference>
<evidence type="ECO:0000259" key="4">
    <source>
        <dbReference type="SMART" id="SM00856"/>
    </source>
</evidence>
<dbReference type="InterPro" id="IPR057860">
    <property type="entry name" value="HEAT_RRP12_N"/>
</dbReference>
<dbReference type="PANTHER" id="PTHR48445">
    <property type="entry name" value="OS02G0782100 PROTEIN"/>
    <property type="match status" value="1"/>
</dbReference>
<comment type="similarity">
    <text evidence="1">Belongs to the RRP12 family.</text>
</comment>
<dbReference type="Proteomes" id="UP001152561">
    <property type="component" value="Unassembled WGS sequence"/>
</dbReference>
<sequence>MPLLQTLLLALLLLHLSHFTTANKPISTSSSSSSSSDIVRTSCVHASYPTICIRTLSSFSTINTPQDLAQAAVKVSISRGHKASGFLSQLKVESKREKGALSDCIEQMGDSMDELSKTLSELKHLHKGNAFKWQMSNLETWVSAALTNEDSCLDGFKEIDGKVSPPTKSKGEMEGIEMEHPLPENTSDEFCNTVLSLFSDSNNEHHVHICTAIGTMSQELRDQSYSLNPITYFGATCSSLQRLYTSTPEGPPSHLIDALSTILSLVVPRINQAILRKKYEYLSDFMIRLLGLKSIGIEGIVSCLKCVKHLLVVGDKGNWSDVAQLYGVFIGYIKDDRQKVRKMSHNCLRDVLLNFQSSSMVSPLLAPASEAITNLFERSLLLAGGTTGNASERPKGAQEVLHVLDALKLCLPFMSSKYLNSTLKYFKSLLELHQPLVNRRITDGLIALCSITDGLNDLCIPTAEVSPEVLLDLLGSFATSVSANESSADTMAFTARLLGIGMGRVYSINRQLCVVKLPVVFNSLSDVLGSEHEEARRAALEALKSIIYVCLDESLIKQGVDNIISSNSGMRKSGPTIIEKICATIESLLTYHYSEVWDVSFQVVVAMFDKLGHRSSHLLKGTLHSLADMQKLPDEDFPYRRQLHKCVGSAVGAMGPESFLSLLPLNLDEQDLSESNIWLFPILKQNVVGAHLSFFTNSILSMIGAMKQRSAMFEHEGKIYSARTIDGIVYSLWSLLPSFCNYPVDTAESFKDLEKVLCKALREEPDICGIICSSLQILIQQNKSIKEGKMDLSDTEISVPKERAIARYNQQAAGDNLNALSLSAPELLCALSGVFLESSKDTGGSLQSTIGGLASIADKKEVSRFFKVTMIRLRKVTLEAAEKPGSSNSMQIDDLPSESSSSLKRAQLFDLAVSLLPGLDAKCIDALFGAIEPALKDGEGLIQKKAYKVLFFILRGSDEFISRKTEKLLTLMIEALPACHCSAKRHRLECLYFLIVHVTKDESEQMRHDSITSFMTEILLALKEVNKKTRNRAYEILVKIGHAYADEERGGRKENLQQFFNMIAGGLTGETPHMISAAVKGLARLAYEFTDLVSAAYGVLPSTFLLLKRGNKEIIKANLGLLKVLVTKSPAEGLQAHLRSMVDALLGWQDNTKNHFRAKVKLLIEILIKKCGLDAVKEVMPQEHMKLLTNIRKIKERRDRNLASNSEESISRMTKATTSRLSRWNHTKIFSEFDDGESKNSDAEYMDAKTSAGHRSKATLVSDSKASLLRSKKTRKAAKSLQEDLFDQLDDEPLDLLDQKKTRSALRASGNLKRKPESDDEAEIDSEGRLIIHEGDQKQKRVKPPTDDLDVRSKAGSHFSDSSKKTLKRRKTADSGWAHTGTEYTSKKAGGDVKRKDKLEPYAYWPLDRKMMSRRPEHRAAARKGMASIVKLTKKLEGKSASSVLSAKGAKTKKKVNTKKG</sequence>
<dbReference type="Gene3D" id="1.20.140.40">
    <property type="entry name" value="Invertase/pectin methylesterase inhibitor family protein"/>
    <property type="match status" value="1"/>
</dbReference>
<feature type="region of interest" description="Disordered" evidence="2">
    <location>
        <begin position="1438"/>
        <end position="1461"/>
    </location>
</feature>
<dbReference type="SMART" id="SM00856">
    <property type="entry name" value="PMEI"/>
    <property type="match status" value="1"/>
</dbReference>
<dbReference type="PANTHER" id="PTHR48445:SF1">
    <property type="entry name" value="OS02G0782100 PROTEIN"/>
    <property type="match status" value="1"/>
</dbReference>